<dbReference type="InterPro" id="IPR001789">
    <property type="entry name" value="Sig_transdc_resp-reg_receiver"/>
</dbReference>
<gene>
    <name evidence="14" type="ORF">IFE19_14775</name>
</gene>
<feature type="domain" description="Histidine kinase" evidence="12">
    <location>
        <begin position="342"/>
        <end position="556"/>
    </location>
</feature>
<dbReference type="SMART" id="SM00388">
    <property type="entry name" value="HisKA"/>
    <property type="match status" value="1"/>
</dbReference>
<dbReference type="Pfam" id="PF02518">
    <property type="entry name" value="HATPase_c"/>
    <property type="match status" value="1"/>
</dbReference>
<feature type="transmembrane region" description="Helical" evidence="11">
    <location>
        <begin position="94"/>
        <end position="112"/>
    </location>
</feature>
<evidence type="ECO:0000259" key="13">
    <source>
        <dbReference type="PROSITE" id="PS50110"/>
    </source>
</evidence>
<keyword evidence="9 11" id="KW-0472">Membrane</keyword>
<protein>
    <recommendedName>
        <fullName evidence="3">histidine kinase</fullName>
        <ecNumber evidence="3">2.7.13.3</ecNumber>
    </recommendedName>
</protein>
<accession>A0ABX7SKC8</accession>
<dbReference type="InterPro" id="IPR036890">
    <property type="entry name" value="HATPase_C_sf"/>
</dbReference>
<dbReference type="InterPro" id="IPR003661">
    <property type="entry name" value="HisK_dim/P_dom"/>
</dbReference>
<dbReference type="SUPFAM" id="SSF55874">
    <property type="entry name" value="ATPase domain of HSP90 chaperone/DNA topoisomerase II/histidine kinase"/>
    <property type="match status" value="1"/>
</dbReference>
<dbReference type="Gene3D" id="3.30.565.10">
    <property type="entry name" value="Histidine kinase-like ATPase, C-terminal domain"/>
    <property type="match status" value="1"/>
</dbReference>
<evidence type="ECO:0000256" key="3">
    <source>
        <dbReference type="ARBA" id="ARBA00012438"/>
    </source>
</evidence>
<evidence type="ECO:0000256" key="6">
    <source>
        <dbReference type="ARBA" id="ARBA00022692"/>
    </source>
</evidence>
<evidence type="ECO:0000256" key="5">
    <source>
        <dbReference type="ARBA" id="ARBA00022553"/>
    </source>
</evidence>
<dbReference type="InterPro" id="IPR003594">
    <property type="entry name" value="HATPase_dom"/>
</dbReference>
<dbReference type="InterPro" id="IPR007895">
    <property type="entry name" value="MASE1"/>
</dbReference>
<organism evidence="14 15">
    <name type="scientific">Brevundimonas pondensis</name>
    <dbReference type="NCBI Taxonomy" id="2774189"/>
    <lineage>
        <taxon>Bacteria</taxon>
        <taxon>Pseudomonadati</taxon>
        <taxon>Pseudomonadota</taxon>
        <taxon>Alphaproteobacteria</taxon>
        <taxon>Caulobacterales</taxon>
        <taxon>Caulobacteraceae</taxon>
        <taxon>Brevundimonas</taxon>
    </lineage>
</organism>
<feature type="modified residue" description="4-aspartylphosphate" evidence="10">
    <location>
        <position position="623"/>
    </location>
</feature>
<evidence type="ECO:0000256" key="8">
    <source>
        <dbReference type="ARBA" id="ARBA00023012"/>
    </source>
</evidence>
<keyword evidence="5 10" id="KW-0597">Phosphoprotein</keyword>
<evidence type="ECO:0000256" key="2">
    <source>
        <dbReference type="ARBA" id="ARBA00004651"/>
    </source>
</evidence>
<evidence type="ECO:0000256" key="1">
    <source>
        <dbReference type="ARBA" id="ARBA00000085"/>
    </source>
</evidence>
<dbReference type="InterPro" id="IPR004358">
    <property type="entry name" value="Sig_transdc_His_kin-like_C"/>
</dbReference>
<evidence type="ECO:0000256" key="4">
    <source>
        <dbReference type="ARBA" id="ARBA00022475"/>
    </source>
</evidence>
<dbReference type="InterPro" id="IPR005467">
    <property type="entry name" value="His_kinase_dom"/>
</dbReference>
<evidence type="ECO:0000313" key="15">
    <source>
        <dbReference type="Proteomes" id="UP000663942"/>
    </source>
</evidence>
<sequence length="703" mass="75358">MAGRWRLFRHDAGKEAGPPPVAYVLLFVACLLLGQWSAETFQAVIVWPANGVMLAALLQLRRRKAIAVLLTCAALNLGSNVLRGDSLPFLWTNVVLNIGQVLIAGLLARRFGGAALDMRRPRRLFSFVVFAAAPAVFLTTTIAVVMGVALKGYTAPMAAFVWQHMFSMELLGLLTVTPSLLLLARAHRFREEHSAGPLEAAGLFVLLAGVTAWVFSNPAALAMLVLPPLMLIALRMSPPWTALGTILVMVISGVGTLTGHGPIMLTPIADVPELTGLPQRMRLMGFYHAFLLALVIIALPLSAVMSERRRLIARLQVRTKAAVEAKSRAERSDAAKSRFLALMSHEMRTPLNGIAGYADLLSRRGDLPAGALPQVEAISRSGEAMLMLVEDVLEFSRGGEDVAREPLSVASLLDEAAAPSRLNAEAKGLPLTLIVEVSARGGFSGDRRRLRQALHHLIANAVKFTDQGEVRVTARHDGNALMIEVADTGCGIDPVFMPRLFEAFAQSDDSLRREHIGAGVGLPLALAQMRCMGGRIVVDSAPGRGSSFTLSLPLAPMAVTQEAAPASEVERALRVLIVDDHPVNREMMRLMLAAADCETVEAADGVEAVEQAQSGDFDLILMDLRMPRLDGLAAAERIRALDTPVAAAPILAVTADAMPEDAARCRNAGMDGHLAKPITHVRLYAAIDQAMQAAATRMERAAA</sequence>
<keyword evidence="7 11" id="KW-1133">Transmembrane helix</keyword>
<comment type="subcellular location">
    <subcellularLocation>
        <location evidence="2">Cell membrane</location>
        <topology evidence="2">Multi-pass membrane protein</topology>
    </subcellularLocation>
</comment>
<dbReference type="EMBL" id="CP062006">
    <property type="protein sequence ID" value="QTC87340.1"/>
    <property type="molecule type" value="Genomic_DNA"/>
</dbReference>
<dbReference type="Pfam" id="PF00072">
    <property type="entry name" value="Response_reg"/>
    <property type="match status" value="1"/>
</dbReference>
<evidence type="ECO:0000256" key="11">
    <source>
        <dbReference type="SAM" id="Phobius"/>
    </source>
</evidence>
<dbReference type="SMART" id="SM00387">
    <property type="entry name" value="HATPase_c"/>
    <property type="match status" value="1"/>
</dbReference>
<evidence type="ECO:0000256" key="9">
    <source>
        <dbReference type="ARBA" id="ARBA00023136"/>
    </source>
</evidence>
<feature type="domain" description="Response regulatory" evidence="13">
    <location>
        <begin position="574"/>
        <end position="691"/>
    </location>
</feature>
<dbReference type="PANTHER" id="PTHR45339">
    <property type="entry name" value="HYBRID SIGNAL TRANSDUCTION HISTIDINE KINASE J"/>
    <property type="match status" value="1"/>
</dbReference>
<keyword evidence="4" id="KW-1003">Cell membrane</keyword>
<dbReference type="SUPFAM" id="SSF47384">
    <property type="entry name" value="Homodimeric domain of signal transducing histidine kinase"/>
    <property type="match status" value="1"/>
</dbReference>
<proteinExistence type="predicted"/>
<keyword evidence="6 11" id="KW-0812">Transmembrane</keyword>
<feature type="transmembrane region" description="Helical" evidence="11">
    <location>
        <begin position="65"/>
        <end position="82"/>
    </location>
</feature>
<dbReference type="SMART" id="SM00448">
    <property type="entry name" value="REC"/>
    <property type="match status" value="1"/>
</dbReference>
<dbReference type="PRINTS" id="PR00344">
    <property type="entry name" value="BCTRLSENSOR"/>
</dbReference>
<dbReference type="Proteomes" id="UP000663942">
    <property type="component" value="Chromosome"/>
</dbReference>
<feature type="transmembrane region" description="Helical" evidence="11">
    <location>
        <begin position="124"/>
        <end position="149"/>
    </location>
</feature>
<feature type="transmembrane region" description="Helical" evidence="11">
    <location>
        <begin position="285"/>
        <end position="305"/>
    </location>
</feature>
<feature type="transmembrane region" description="Helical" evidence="11">
    <location>
        <begin position="161"/>
        <end position="183"/>
    </location>
</feature>
<reference evidence="14 15" key="1">
    <citation type="submission" date="2020-09" db="EMBL/GenBank/DDBJ databases">
        <title>Brevundimonas sp. LVF1 isolated from an oligotrophic pond in Goettingen, Germany.</title>
        <authorList>
            <person name="Friedrich I."/>
            <person name="Klassen A."/>
            <person name="Neubauer H."/>
            <person name="Schneider D."/>
            <person name="Hertel R."/>
            <person name="Daniel R."/>
        </authorList>
    </citation>
    <scope>NUCLEOTIDE SEQUENCE [LARGE SCALE GENOMIC DNA]</scope>
    <source>
        <strain evidence="14 15">LVF1</strain>
    </source>
</reference>
<dbReference type="PROSITE" id="PS50109">
    <property type="entry name" value="HIS_KIN"/>
    <property type="match status" value="1"/>
</dbReference>
<keyword evidence="8" id="KW-0902">Two-component regulatory system</keyword>
<dbReference type="SUPFAM" id="SSF52172">
    <property type="entry name" value="CheY-like"/>
    <property type="match status" value="1"/>
</dbReference>
<evidence type="ECO:0000259" key="12">
    <source>
        <dbReference type="PROSITE" id="PS50109"/>
    </source>
</evidence>
<name>A0ABX7SKC8_9CAUL</name>
<dbReference type="Gene3D" id="3.40.50.2300">
    <property type="match status" value="1"/>
</dbReference>
<dbReference type="CDD" id="cd00082">
    <property type="entry name" value="HisKA"/>
    <property type="match status" value="1"/>
</dbReference>
<feature type="transmembrane region" description="Helical" evidence="11">
    <location>
        <begin position="21"/>
        <end position="38"/>
    </location>
</feature>
<evidence type="ECO:0000313" key="14">
    <source>
        <dbReference type="EMBL" id="QTC87340.1"/>
    </source>
</evidence>
<dbReference type="PROSITE" id="PS51257">
    <property type="entry name" value="PROKAR_LIPOPROTEIN"/>
    <property type="match status" value="1"/>
</dbReference>
<comment type="catalytic activity">
    <reaction evidence="1">
        <text>ATP + protein L-histidine = ADP + protein N-phospho-L-histidine.</text>
        <dbReference type="EC" id="2.7.13.3"/>
    </reaction>
</comment>
<dbReference type="InterPro" id="IPR036097">
    <property type="entry name" value="HisK_dim/P_sf"/>
</dbReference>
<dbReference type="CDD" id="cd17546">
    <property type="entry name" value="REC_hyHK_CKI1_RcsC-like"/>
    <property type="match status" value="1"/>
</dbReference>
<dbReference type="Pfam" id="PF00512">
    <property type="entry name" value="HisKA"/>
    <property type="match status" value="1"/>
</dbReference>
<dbReference type="PROSITE" id="PS50110">
    <property type="entry name" value="RESPONSE_REGULATORY"/>
    <property type="match status" value="1"/>
</dbReference>
<dbReference type="Pfam" id="PF05231">
    <property type="entry name" value="MASE1"/>
    <property type="match status" value="1"/>
</dbReference>
<evidence type="ECO:0000256" key="7">
    <source>
        <dbReference type="ARBA" id="ARBA00022989"/>
    </source>
</evidence>
<dbReference type="EC" id="2.7.13.3" evidence="3"/>
<dbReference type="InterPro" id="IPR011006">
    <property type="entry name" value="CheY-like_superfamily"/>
</dbReference>
<dbReference type="Gene3D" id="1.10.287.130">
    <property type="match status" value="1"/>
</dbReference>
<dbReference type="PANTHER" id="PTHR45339:SF1">
    <property type="entry name" value="HYBRID SIGNAL TRANSDUCTION HISTIDINE KINASE J"/>
    <property type="match status" value="1"/>
</dbReference>
<feature type="transmembrane region" description="Helical" evidence="11">
    <location>
        <begin position="44"/>
        <end position="60"/>
    </location>
</feature>
<feature type="transmembrane region" description="Helical" evidence="11">
    <location>
        <begin position="243"/>
        <end position="265"/>
    </location>
</feature>
<evidence type="ECO:0000256" key="10">
    <source>
        <dbReference type="PROSITE-ProRule" id="PRU00169"/>
    </source>
</evidence>
<keyword evidence="15" id="KW-1185">Reference proteome</keyword>